<dbReference type="SMART" id="SM00849">
    <property type="entry name" value="Lactamase_B"/>
    <property type="match status" value="1"/>
</dbReference>
<dbReference type="GO" id="GO:0016787">
    <property type="term" value="F:hydrolase activity"/>
    <property type="evidence" value="ECO:0007669"/>
    <property type="project" value="UniProtKB-KW"/>
</dbReference>
<dbReference type="Gene3D" id="3.60.15.10">
    <property type="entry name" value="Ribonuclease Z/Hydroxyacylglutathione hydrolase-like"/>
    <property type="match status" value="1"/>
</dbReference>
<keyword evidence="2" id="KW-0732">Signal</keyword>
<reference evidence="4 5" key="1">
    <citation type="submission" date="2019-10" db="EMBL/GenBank/DDBJ databases">
        <title>A novel species.</title>
        <authorList>
            <person name="Gao J."/>
        </authorList>
    </citation>
    <scope>NUCLEOTIDE SEQUENCE [LARGE SCALE GENOMIC DNA]</scope>
    <source>
        <strain evidence="4 5">QMT-28</strain>
    </source>
</reference>
<dbReference type="AlphaFoldDB" id="A0A5Q0LAB6"/>
<evidence type="ECO:0000313" key="4">
    <source>
        <dbReference type="EMBL" id="QFZ73861.1"/>
    </source>
</evidence>
<organism evidence="4 5">
    <name type="scientific">Streptomyces fagopyri</name>
    <dbReference type="NCBI Taxonomy" id="2662397"/>
    <lineage>
        <taxon>Bacteria</taxon>
        <taxon>Bacillati</taxon>
        <taxon>Actinomycetota</taxon>
        <taxon>Actinomycetes</taxon>
        <taxon>Kitasatosporales</taxon>
        <taxon>Streptomycetaceae</taxon>
        <taxon>Streptomyces</taxon>
    </lineage>
</organism>
<dbReference type="KEGG" id="sfy:GFH48_11910"/>
<dbReference type="PANTHER" id="PTHR43546:SF3">
    <property type="entry name" value="UPF0173 METAL-DEPENDENT HYDROLASE MJ1163"/>
    <property type="match status" value="1"/>
</dbReference>
<dbReference type="InterPro" id="IPR036866">
    <property type="entry name" value="RibonucZ/Hydroxyglut_hydro"/>
</dbReference>
<feature type="signal peptide" evidence="2">
    <location>
        <begin position="1"/>
        <end position="38"/>
    </location>
</feature>
<dbReference type="CDD" id="cd06262">
    <property type="entry name" value="metallo-hydrolase-like_MBL-fold"/>
    <property type="match status" value="1"/>
</dbReference>
<feature type="domain" description="Metallo-beta-lactamase" evidence="3">
    <location>
        <begin position="79"/>
        <end position="300"/>
    </location>
</feature>
<dbReference type="InterPro" id="IPR001279">
    <property type="entry name" value="Metallo-B-lactamas"/>
</dbReference>
<dbReference type="PANTHER" id="PTHR43546">
    <property type="entry name" value="UPF0173 METAL-DEPENDENT HYDROLASE MJ1163-RELATED"/>
    <property type="match status" value="1"/>
</dbReference>
<evidence type="ECO:0000259" key="3">
    <source>
        <dbReference type="SMART" id="SM00849"/>
    </source>
</evidence>
<feature type="chain" id="PRO_5024899713" evidence="2">
    <location>
        <begin position="39"/>
        <end position="353"/>
    </location>
</feature>
<feature type="region of interest" description="Disordered" evidence="1">
    <location>
        <begin position="41"/>
        <end position="68"/>
    </location>
</feature>
<dbReference type="EMBL" id="CP045643">
    <property type="protein sequence ID" value="QFZ73861.1"/>
    <property type="molecule type" value="Genomic_DNA"/>
</dbReference>
<name>A0A5Q0LAB6_9ACTN</name>
<protein>
    <submittedName>
        <fullName evidence="4">MBL fold metallo-hydrolase</fullName>
    </submittedName>
</protein>
<sequence length="353" mass="37380">MRDNENPRRSLLLGRRTVLRGAALGTAAPLLPATAATAAGSTATPSAVPTPVSRPAAASASTPAPAPAPSVAASFRWFGTAGWRIDVDGRTVLFDPYLTRFRTGLFDGAFDAGTELRTDPGLVREHVGHPELVLVSHAHWDHLADVPHIARTTGARVVGTETTYHLLVAFGVDPGQISVVKGGEVLDFGGGVTVEVVASLHSRNKKYSYFAPGTLHAPPATPPRTISDLPEGDTLAFQVTAGSAGPSAFLMGASDFCERAARGLRPDLAMVAVPAGTATHDYVPRLLRALDRPDVVVPVHWDNFEEPLTAPPRRDPSMDLDGFVAQVRRSSPAGRIVVPDYRTVYGGDMRPLD</sequence>
<evidence type="ECO:0000256" key="1">
    <source>
        <dbReference type="SAM" id="MobiDB-lite"/>
    </source>
</evidence>
<dbReference type="InterPro" id="IPR050114">
    <property type="entry name" value="UPF0173_UPF0282_UlaG_hydrolase"/>
</dbReference>
<keyword evidence="5" id="KW-1185">Reference proteome</keyword>
<dbReference type="InterPro" id="IPR006311">
    <property type="entry name" value="TAT_signal"/>
</dbReference>
<accession>A0A5Q0LAB6</accession>
<dbReference type="Pfam" id="PF12706">
    <property type="entry name" value="Lactamase_B_2"/>
    <property type="match status" value="1"/>
</dbReference>
<proteinExistence type="predicted"/>
<dbReference type="RefSeq" id="WP_153288214.1">
    <property type="nucleotide sequence ID" value="NZ_CP045643.1"/>
</dbReference>
<evidence type="ECO:0000256" key="2">
    <source>
        <dbReference type="SAM" id="SignalP"/>
    </source>
</evidence>
<evidence type="ECO:0000313" key="5">
    <source>
        <dbReference type="Proteomes" id="UP000326179"/>
    </source>
</evidence>
<dbReference type="Proteomes" id="UP000326179">
    <property type="component" value="Chromosome"/>
</dbReference>
<dbReference type="SUPFAM" id="SSF56281">
    <property type="entry name" value="Metallo-hydrolase/oxidoreductase"/>
    <property type="match status" value="1"/>
</dbReference>
<dbReference type="PROSITE" id="PS51318">
    <property type="entry name" value="TAT"/>
    <property type="match status" value="1"/>
</dbReference>
<keyword evidence="4" id="KW-0378">Hydrolase</keyword>
<gene>
    <name evidence="4" type="ORF">GFH48_11910</name>
</gene>